<feature type="domain" description="Peptidase S8/S53" evidence="11">
    <location>
        <begin position="180"/>
        <end position="604"/>
    </location>
</feature>
<evidence type="ECO:0000256" key="9">
    <source>
        <dbReference type="SAM" id="MobiDB-lite"/>
    </source>
</evidence>
<proteinExistence type="inferred from homology"/>
<feature type="active site" description="Charge relay system" evidence="8">
    <location>
        <position position="243"/>
    </location>
</feature>
<comment type="similarity">
    <text evidence="1 8">Belongs to the peptidase S8 family.</text>
</comment>
<protein>
    <recommendedName>
        <fullName evidence="15">S8 family serine peptidase</fullName>
    </recommendedName>
</protein>
<organism evidence="13 14">
    <name type="scientific">Nocardioides phosphati</name>
    <dbReference type="NCBI Taxonomy" id="1867775"/>
    <lineage>
        <taxon>Bacteria</taxon>
        <taxon>Bacillati</taxon>
        <taxon>Actinomycetota</taxon>
        <taxon>Actinomycetes</taxon>
        <taxon>Propionibacteriales</taxon>
        <taxon>Nocardioidaceae</taxon>
        <taxon>Nocardioides</taxon>
    </lineage>
</organism>
<dbReference type="Proteomes" id="UP000655410">
    <property type="component" value="Unassembled WGS sequence"/>
</dbReference>
<feature type="region of interest" description="Disordered" evidence="9">
    <location>
        <begin position="27"/>
        <end position="52"/>
    </location>
</feature>
<dbReference type="InterPro" id="IPR003137">
    <property type="entry name" value="PA_domain"/>
</dbReference>
<dbReference type="InterPro" id="IPR050131">
    <property type="entry name" value="Peptidase_S8_subtilisin-like"/>
</dbReference>
<evidence type="ECO:0000256" key="2">
    <source>
        <dbReference type="ARBA" id="ARBA00022512"/>
    </source>
</evidence>
<evidence type="ECO:0000256" key="3">
    <source>
        <dbReference type="ARBA" id="ARBA00022525"/>
    </source>
</evidence>
<keyword evidence="7 8" id="KW-0720">Serine protease</keyword>
<keyword evidence="3" id="KW-0964">Secreted</keyword>
<evidence type="ECO:0008006" key="15">
    <source>
        <dbReference type="Google" id="ProtNLM"/>
    </source>
</evidence>
<dbReference type="InterPro" id="IPR013783">
    <property type="entry name" value="Ig-like_fold"/>
</dbReference>
<keyword evidence="6 8" id="KW-0378">Hydrolase</keyword>
<dbReference type="Pfam" id="PF00082">
    <property type="entry name" value="Peptidase_S8"/>
    <property type="match status" value="1"/>
</dbReference>
<dbReference type="SUPFAM" id="SSF52743">
    <property type="entry name" value="Subtilisin-like"/>
    <property type="match status" value="1"/>
</dbReference>
<dbReference type="InterPro" id="IPR036852">
    <property type="entry name" value="Peptidase_S8/S53_dom_sf"/>
</dbReference>
<dbReference type="RefSeq" id="WP_188785002.1">
    <property type="nucleotide sequence ID" value="NZ_BMNI01000011.1"/>
</dbReference>
<name>A0ABQ2NG02_9ACTN</name>
<evidence type="ECO:0000256" key="8">
    <source>
        <dbReference type="PROSITE-ProRule" id="PRU01240"/>
    </source>
</evidence>
<evidence type="ECO:0000259" key="11">
    <source>
        <dbReference type="Pfam" id="PF00082"/>
    </source>
</evidence>
<dbReference type="PROSITE" id="PS51892">
    <property type="entry name" value="SUBTILASE"/>
    <property type="match status" value="1"/>
</dbReference>
<feature type="active site" description="Charge relay system" evidence="8">
    <location>
        <position position="566"/>
    </location>
</feature>
<reference evidence="14" key="1">
    <citation type="journal article" date="2019" name="Int. J. Syst. Evol. Microbiol.">
        <title>The Global Catalogue of Microorganisms (GCM) 10K type strain sequencing project: providing services to taxonomists for standard genome sequencing and annotation.</title>
        <authorList>
            <consortium name="The Broad Institute Genomics Platform"/>
            <consortium name="The Broad Institute Genome Sequencing Center for Infectious Disease"/>
            <person name="Wu L."/>
            <person name="Ma J."/>
        </authorList>
    </citation>
    <scope>NUCLEOTIDE SEQUENCE [LARGE SCALE GENOMIC DNA]</scope>
    <source>
        <strain evidence="14">CGMCC 4.7371</strain>
    </source>
</reference>
<dbReference type="Gene3D" id="3.50.30.30">
    <property type="match status" value="1"/>
</dbReference>
<evidence type="ECO:0000256" key="6">
    <source>
        <dbReference type="ARBA" id="ARBA00022801"/>
    </source>
</evidence>
<keyword evidence="4 8" id="KW-0645">Protease</keyword>
<evidence type="ECO:0000256" key="4">
    <source>
        <dbReference type="ARBA" id="ARBA00022670"/>
    </source>
</evidence>
<feature type="compositionally biased region" description="Polar residues" evidence="9">
    <location>
        <begin position="41"/>
        <end position="52"/>
    </location>
</feature>
<dbReference type="PROSITE" id="PS00136">
    <property type="entry name" value="SUBTILASE_ASP"/>
    <property type="match status" value="1"/>
</dbReference>
<comment type="caution">
    <text evidence="13">The sequence shown here is derived from an EMBL/GenBank/DDBJ whole genome shotgun (WGS) entry which is preliminary data.</text>
</comment>
<gene>
    <name evidence="13" type="ORF">GCM10011584_31640</name>
</gene>
<evidence type="ECO:0000259" key="12">
    <source>
        <dbReference type="Pfam" id="PF02225"/>
    </source>
</evidence>
<sequence length="740" mass="73434">MSPQHRNPVAVLAAASAALAITLAPAAASPQPSAPPGSTGGDTSTVASPDRSSAIVQLTAAPLSTASSTRPAAGHRIDFASSAVRNQRAQLAKQRAAFKDWLRTHAPAARVTGEYDIALNAVAVRLNGTPLATLAGAPGVRSAQPEGTYRPSDDNDPDLSIISAQAAWQTAQVGGSAGAGRGVKVAIVDTGIDVTHPCFSDAGFPATRQLGDTRFTNNKVVVARVFNNKAKVSGYTPEAKQEHGTHVAGTVACDLDTPAEVNGAAIPYGVSGVAPAAQLGNYNIFPGAVDDARSEDILDALEQAYADGMDVANMSLGGDAHGIDDLLTVAIDGLDRANMVVAVAAGNSGPGHYTVESPGSAERALTAGASTVPHFVGAPFSYGSSSTGLGAGDFATVDSDLTAPIGVVTGSIGGLGDACAALPAGSLTGSIAVVSRGSCAFTVKIRNAQAAGAAAAIVVNNVAGDPVSMGTDGTADQPTIPAYMASLADRSSLAAADGVSGTIGATTSYIHSSNVDIMAGFSSQGPTDADYRVKPDVVAPGVNVLSSIPASFCDAPPCWAFFQGTSMATPHLAGSAAVLVGAHPGWSAAQVRSAIVNTADQGVLKDYATGTKVVDDVNIVGAGRENLLSAVNAKVALGPVSTSFGSTAAGSGVSLTRSITVTNLGSSAATYSLAVDSTTGSGVSFTVGTSSLSLAPGASATVPVTMTAARGAGKGDHQAMLRVSSGGTEVAHAALYAFIK</sequence>
<feature type="chain" id="PRO_5047440287" description="S8 family serine peptidase" evidence="10">
    <location>
        <begin position="27"/>
        <end position="740"/>
    </location>
</feature>
<keyword evidence="2" id="KW-0134">Cell wall</keyword>
<dbReference type="PANTHER" id="PTHR43806:SF65">
    <property type="entry name" value="SERINE PROTEASE APRX"/>
    <property type="match status" value="1"/>
</dbReference>
<feature type="signal peptide" evidence="10">
    <location>
        <begin position="1"/>
        <end position="26"/>
    </location>
</feature>
<evidence type="ECO:0000256" key="1">
    <source>
        <dbReference type="ARBA" id="ARBA00011073"/>
    </source>
</evidence>
<evidence type="ECO:0000256" key="5">
    <source>
        <dbReference type="ARBA" id="ARBA00022729"/>
    </source>
</evidence>
<dbReference type="InterPro" id="IPR015500">
    <property type="entry name" value="Peptidase_S8_subtilisin-rel"/>
</dbReference>
<evidence type="ECO:0000256" key="7">
    <source>
        <dbReference type="ARBA" id="ARBA00022825"/>
    </source>
</evidence>
<dbReference type="InterPro" id="IPR000209">
    <property type="entry name" value="Peptidase_S8/S53_dom"/>
</dbReference>
<dbReference type="PRINTS" id="PR00723">
    <property type="entry name" value="SUBTILISIN"/>
</dbReference>
<dbReference type="EMBL" id="BMNI01000011">
    <property type="protein sequence ID" value="GGO93286.1"/>
    <property type="molecule type" value="Genomic_DNA"/>
</dbReference>
<feature type="domain" description="PA" evidence="12">
    <location>
        <begin position="417"/>
        <end position="489"/>
    </location>
</feature>
<feature type="active site" description="Charge relay system" evidence="8">
    <location>
        <position position="189"/>
    </location>
</feature>
<keyword evidence="14" id="KW-1185">Reference proteome</keyword>
<dbReference type="Gene3D" id="2.60.40.10">
    <property type="entry name" value="Immunoglobulins"/>
    <property type="match status" value="1"/>
</dbReference>
<dbReference type="Pfam" id="PF02225">
    <property type="entry name" value="PA"/>
    <property type="match status" value="1"/>
</dbReference>
<evidence type="ECO:0000313" key="14">
    <source>
        <dbReference type="Proteomes" id="UP000655410"/>
    </source>
</evidence>
<dbReference type="Gene3D" id="3.40.50.200">
    <property type="entry name" value="Peptidase S8/S53 domain"/>
    <property type="match status" value="1"/>
</dbReference>
<evidence type="ECO:0000313" key="13">
    <source>
        <dbReference type="EMBL" id="GGO93286.1"/>
    </source>
</evidence>
<dbReference type="PANTHER" id="PTHR43806">
    <property type="entry name" value="PEPTIDASE S8"/>
    <property type="match status" value="1"/>
</dbReference>
<dbReference type="SUPFAM" id="SSF52025">
    <property type="entry name" value="PA domain"/>
    <property type="match status" value="1"/>
</dbReference>
<dbReference type="InterPro" id="IPR046450">
    <property type="entry name" value="PA_dom_sf"/>
</dbReference>
<evidence type="ECO:0000256" key="10">
    <source>
        <dbReference type="SAM" id="SignalP"/>
    </source>
</evidence>
<dbReference type="InterPro" id="IPR023827">
    <property type="entry name" value="Peptidase_S8_Asp-AS"/>
</dbReference>
<keyword evidence="5 10" id="KW-0732">Signal</keyword>
<accession>A0ABQ2NG02</accession>